<gene>
    <name evidence="1" type="ORF">SDC9_212884</name>
</gene>
<organism evidence="1">
    <name type="scientific">bioreactor metagenome</name>
    <dbReference type="NCBI Taxonomy" id="1076179"/>
    <lineage>
        <taxon>unclassified sequences</taxon>
        <taxon>metagenomes</taxon>
        <taxon>ecological metagenomes</taxon>
    </lineage>
</organism>
<dbReference type="EMBL" id="VSSQ01146980">
    <property type="protein sequence ID" value="MPN65105.1"/>
    <property type="molecule type" value="Genomic_DNA"/>
</dbReference>
<reference evidence="1" key="1">
    <citation type="submission" date="2019-08" db="EMBL/GenBank/DDBJ databases">
        <authorList>
            <person name="Kucharzyk K."/>
            <person name="Murdoch R.W."/>
            <person name="Higgins S."/>
            <person name="Loffler F."/>
        </authorList>
    </citation>
    <scope>NUCLEOTIDE SEQUENCE</scope>
</reference>
<comment type="caution">
    <text evidence="1">The sequence shown here is derived from an EMBL/GenBank/DDBJ whole genome shotgun (WGS) entry which is preliminary data.</text>
</comment>
<sequence length="32" mass="3904">MDVEVGIRVKVLYHRKYGKVFYTIILMIKDFQ</sequence>
<proteinExistence type="predicted"/>
<accession>A0A645JN75</accession>
<name>A0A645JN75_9ZZZZ</name>
<evidence type="ECO:0000313" key="1">
    <source>
        <dbReference type="EMBL" id="MPN65105.1"/>
    </source>
</evidence>
<dbReference type="AlphaFoldDB" id="A0A645JN75"/>
<protein>
    <submittedName>
        <fullName evidence="1">Uncharacterized protein</fullName>
    </submittedName>
</protein>